<sequence length="202" mass="22130">MRDIVVCLFVCLCAASSSSIKKRFGAPPDVERACDPRDGNQTFVANVDDCNSYWECVHGWPYARQCPNELVWSHQEGRCEDKYTAVNEACGFLALPPPTTIVPPQYDGVCDVPCVSNPDEECVAFSMVCDGIAHCSDASDEPSECAPLCDPDTCRPPDCRCAGSDVPEGMSASQIPQMVMITSEGAIRLEDYNHLYTQVIYL</sequence>
<dbReference type="InterPro" id="IPR002172">
    <property type="entry name" value="LDrepeatLR_classA_rpt"/>
</dbReference>
<dbReference type="PROSITE" id="PS50068">
    <property type="entry name" value="LDLRA_2"/>
    <property type="match status" value="1"/>
</dbReference>
<protein>
    <submittedName>
        <fullName evidence="6">Uncharacterized protein LOC106815126</fullName>
    </submittedName>
</protein>
<keyword evidence="5" id="KW-1185">Reference proteome</keyword>
<feature type="domain" description="Chitin-binding type-2" evidence="4">
    <location>
        <begin position="31"/>
        <end position="92"/>
    </location>
</feature>
<evidence type="ECO:0000313" key="5">
    <source>
        <dbReference type="Proteomes" id="UP000695022"/>
    </source>
</evidence>
<dbReference type="SUPFAM" id="SSF57625">
    <property type="entry name" value="Invertebrate chitin-binding proteins"/>
    <property type="match status" value="1"/>
</dbReference>
<evidence type="ECO:0000259" key="4">
    <source>
        <dbReference type="PROSITE" id="PS50940"/>
    </source>
</evidence>
<proteinExistence type="predicted"/>
<accession>A0ABM1ES70</accession>
<dbReference type="SMART" id="SM00192">
    <property type="entry name" value="LDLa"/>
    <property type="match status" value="1"/>
</dbReference>
<evidence type="ECO:0000256" key="2">
    <source>
        <dbReference type="PROSITE-ProRule" id="PRU00124"/>
    </source>
</evidence>
<dbReference type="InterPro" id="IPR036508">
    <property type="entry name" value="Chitin-bd_dom_sf"/>
</dbReference>
<dbReference type="Pfam" id="PF01607">
    <property type="entry name" value="CBM_14"/>
    <property type="match status" value="1"/>
</dbReference>
<dbReference type="Proteomes" id="UP000695022">
    <property type="component" value="Unplaced"/>
</dbReference>
<dbReference type="SMART" id="SM00494">
    <property type="entry name" value="ChtBD2"/>
    <property type="match status" value="1"/>
</dbReference>
<dbReference type="InterPro" id="IPR002557">
    <property type="entry name" value="Chitin-bd_dom"/>
</dbReference>
<keyword evidence="1" id="KW-1015">Disulfide bond</keyword>
<gene>
    <name evidence="6" type="primary">LOC106815126</name>
</gene>
<organism evidence="5 6">
    <name type="scientific">Priapulus caudatus</name>
    <name type="common">Priapulid worm</name>
    <dbReference type="NCBI Taxonomy" id="37621"/>
    <lineage>
        <taxon>Eukaryota</taxon>
        <taxon>Metazoa</taxon>
        <taxon>Ecdysozoa</taxon>
        <taxon>Scalidophora</taxon>
        <taxon>Priapulida</taxon>
        <taxon>Priapulimorpha</taxon>
        <taxon>Priapulimorphida</taxon>
        <taxon>Priapulidae</taxon>
        <taxon>Priapulus</taxon>
    </lineage>
</organism>
<feature type="signal peptide" evidence="3">
    <location>
        <begin position="1"/>
        <end position="19"/>
    </location>
</feature>
<evidence type="ECO:0000256" key="1">
    <source>
        <dbReference type="ARBA" id="ARBA00023157"/>
    </source>
</evidence>
<dbReference type="GeneID" id="106815126"/>
<keyword evidence="3" id="KW-0732">Signal</keyword>
<dbReference type="PROSITE" id="PS50940">
    <property type="entry name" value="CHIT_BIND_II"/>
    <property type="match status" value="1"/>
</dbReference>
<evidence type="ECO:0000313" key="6">
    <source>
        <dbReference type="RefSeq" id="XP_014675041.1"/>
    </source>
</evidence>
<comment type="caution">
    <text evidence="2">Lacks conserved residue(s) required for the propagation of feature annotation.</text>
</comment>
<name>A0ABM1ES70_PRICU</name>
<dbReference type="InterPro" id="IPR036055">
    <property type="entry name" value="LDL_receptor-like_sf"/>
</dbReference>
<reference evidence="6" key="1">
    <citation type="submission" date="2025-08" db="UniProtKB">
        <authorList>
            <consortium name="RefSeq"/>
        </authorList>
    </citation>
    <scope>IDENTIFICATION</scope>
</reference>
<feature type="chain" id="PRO_5045667397" evidence="3">
    <location>
        <begin position="20"/>
        <end position="202"/>
    </location>
</feature>
<dbReference type="Gene3D" id="2.170.140.10">
    <property type="entry name" value="Chitin binding domain"/>
    <property type="match status" value="1"/>
</dbReference>
<dbReference type="SUPFAM" id="SSF57424">
    <property type="entry name" value="LDL receptor-like module"/>
    <property type="match status" value="1"/>
</dbReference>
<evidence type="ECO:0000256" key="3">
    <source>
        <dbReference type="SAM" id="SignalP"/>
    </source>
</evidence>
<dbReference type="RefSeq" id="XP_014675041.1">
    <property type="nucleotide sequence ID" value="XM_014819555.1"/>
</dbReference>